<name>A0A7K4DMY6_9EURY</name>
<evidence type="ECO:0000259" key="1">
    <source>
        <dbReference type="Pfam" id="PF12760"/>
    </source>
</evidence>
<evidence type="ECO:0000313" key="2">
    <source>
        <dbReference type="EMBL" id="NMO09185.1"/>
    </source>
</evidence>
<dbReference type="InterPro" id="IPR051354">
    <property type="entry name" value="Transposase_27_IS1"/>
</dbReference>
<protein>
    <submittedName>
        <fullName evidence="2">IS1 family transposase</fullName>
    </submittedName>
</protein>
<dbReference type="RefSeq" id="WP_100905792.1">
    <property type="nucleotide sequence ID" value="NZ_CP017766.1"/>
</dbReference>
<evidence type="ECO:0000313" key="3">
    <source>
        <dbReference type="Proteomes" id="UP000591058"/>
    </source>
</evidence>
<comment type="caution">
    <text evidence="2">The sequence shown here is derived from an EMBL/GenBank/DDBJ whole genome shotgun (WGS) entry which is preliminary data.</text>
</comment>
<proteinExistence type="predicted"/>
<dbReference type="GeneID" id="35123556"/>
<accession>A0A7K4DMY6</accession>
<dbReference type="PANTHER" id="PTHR33293:SF1">
    <property type="entry name" value="INSERTION ELEMENT IS1 1 PROTEIN INSB-RELATED"/>
    <property type="match status" value="1"/>
</dbReference>
<reference evidence="2 3" key="1">
    <citation type="submission" date="2020-04" db="EMBL/GenBank/DDBJ databases">
        <title>Draft genome of Methanobacterium subterraneum isolated from animal feces.</title>
        <authorList>
            <person name="Ouboter H.T."/>
            <person name="Berger S."/>
            <person name="Gungor E."/>
            <person name="Jetten M.S.M."/>
            <person name="Welte C.U."/>
        </authorList>
    </citation>
    <scope>NUCLEOTIDE SEQUENCE [LARGE SCALE GENOMIC DNA]</scope>
    <source>
        <strain evidence="2">HO_2020</strain>
    </source>
</reference>
<organism evidence="2 3">
    <name type="scientific">Methanobacterium subterraneum</name>
    <dbReference type="NCBI Taxonomy" id="59277"/>
    <lineage>
        <taxon>Archaea</taxon>
        <taxon>Methanobacteriati</taxon>
        <taxon>Methanobacteriota</taxon>
        <taxon>Methanomada group</taxon>
        <taxon>Methanobacteria</taxon>
        <taxon>Methanobacteriales</taxon>
        <taxon>Methanobacteriaceae</taxon>
        <taxon>Methanobacterium</taxon>
    </lineage>
</organism>
<dbReference type="Proteomes" id="UP000591058">
    <property type="component" value="Unassembled WGS sequence"/>
</dbReference>
<dbReference type="PANTHER" id="PTHR33293">
    <property type="entry name" value="INSERTION ELEMENT IS1 1 PROTEIN INSB-RELATED"/>
    <property type="match status" value="1"/>
</dbReference>
<feature type="domain" description="Transposase zinc-ribbon" evidence="1">
    <location>
        <begin position="13"/>
        <end position="62"/>
    </location>
</feature>
<dbReference type="AlphaFoldDB" id="A0A7K4DMY6"/>
<gene>
    <name evidence="2" type="ORF">HG719_04945</name>
</gene>
<sequence>MKDRSLACELSVPDDDKALQVFRCIRWSDGVYCPKCKSFEVYNRGYLNKTHIKRYSCKTCGKNFTDFTGTIFSNKKLPLGDMFYIILNLDKKSIKRLADESGHKWDSVYRLAQEFRECLVDEAKDPVLSGEIEFDEMYQSAGTKGLKKTSEN</sequence>
<dbReference type="InterPro" id="IPR024442">
    <property type="entry name" value="Transposase_Zn_ribbon"/>
</dbReference>
<dbReference type="EMBL" id="JABBYL010000017">
    <property type="protein sequence ID" value="NMO09185.1"/>
    <property type="molecule type" value="Genomic_DNA"/>
</dbReference>
<dbReference type="OrthoDB" id="86086at2157"/>
<dbReference type="Pfam" id="PF12760">
    <property type="entry name" value="Zn_ribbon_IS1595"/>
    <property type="match status" value="1"/>
</dbReference>